<keyword evidence="8" id="KW-0812">Transmembrane</keyword>
<dbReference type="Proteomes" id="UP000178646">
    <property type="component" value="Unassembled WGS sequence"/>
</dbReference>
<dbReference type="GO" id="GO:0000155">
    <property type="term" value="F:phosphorelay sensor kinase activity"/>
    <property type="evidence" value="ECO:0007669"/>
    <property type="project" value="InterPro"/>
</dbReference>
<dbReference type="Gene3D" id="3.30.565.10">
    <property type="entry name" value="Histidine kinase-like ATPase, C-terminal domain"/>
    <property type="match status" value="1"/>
</dbReference>
<dbReference type="GO" id="GO:0004721">
    <property type="term" value="F:phosphoprotein phosphatase activity"/>
    <property type="evidence" value="ECO:0007669"/>
    <property type="project" value="TreeGrafter"/>
</dbReference>
<dbReference type="InterPro" id="IPR000014">
    <property type="entry name" value="PAS"/>
</dbReference>
<comment type="caution">
    <text evidence="11">The sequence shown here is derived from an EMBL/GenBank/DDBJ whole genome shotgun (WGS) entry which is preliminary data.</text>
</comment>
<feature type="transmembrane region" description="Helical" evidence="8">
    <location>
        <begin position="6"/>
        <end position="29"/>
    </location>
</feature>
<organism evidence="11 12">
    <name type="scientific">Candidatus Terrybacteria bacterium RIFCSPHIGHO2_02_41_19</name>
    <dbReference type="NCBI Taxonomy" id="1802364"/>
    <lineage>
        <taxon>Bacteria</taxon>
        <taxon>Candidatus Terryibacteriota</taxon>
    </lineage>
</organism>
<dbReference type="InterPro" id="IPR003661">
    <property type="entry name" value="HisK_dim/P_dom"/>
</dbReference>
<gene>
    <name evidence="11" type="ORF">A2W59_01345</name>
</gene>
<dbReference type="GO" id="GO:0016036">
    <property type="term" value="P:cellular response to phosphate starvation"/>
    <property type="evidence" value="ECO:0007669"/>
    <property type="project" value="TreeGrafter"/>
</dbReference>
<dbReference type="PROSITE" id="PS50112">
    <property type="entry name" value="PAS"/>
    <property type="match status" value="1"/>
</dbReference>
<dbReference type="Gene3D" id="3.30.450.20">
    <property type="entry name" value="PAS domain"/>
    <property type="match status" value="1"/>
</dbReference>
<evidence type="ECO:0000313" key="11">
    <source>
        <dbReference type="EMBL" id="OHA50698.1"/>
    </source>
</evidence>
<feature type="domain" description="PAS" evidence="10">
    <location>
        <begin position="42"/>
        <end position="123"/>
    </location>
</feature>
<dbReference type="Gene3D" id="1.10.287.130">
    <property type="match status" value="1"/>
</dbReference>
<feature type="domain" description="Histidine kinase" evidence="9">
    <location>
        <begin position="163"/>
        <end position="381"/>
    </location>
</feature>
<dbReference type="CDD" id="cd00082">
    <property type="entry name" value="HisKA"/>
    <property type="match status" value="1"/>
</dbReference>
<name>A0A1G2PQV7_9BACT</name>
<accession>A0A1G2PQV7</accession>
<dbReference type="InterPro" id="IPR005467">
    <property type="entry name" value="His_kinase_dom"/>
</dbReference>
<evidence type="ECO:0000256" key="1">
    <source>
        <dbReference type="ARBA" id="ARBA00000085"/>
    </source>
</evidence>
<dbReference type="PANTHER" id="PTHR45453:SF1">
    <property type="entry name" value="PHOSPHATE REGULON SENSOR PROTEIN PHOR"/>
    <property type="match status" value="1"/>
</dbReference>
<evidence type="ECO:0000256" key="4">
    <source>
        <dbReference type="ARBA" id="ARBA00022679"/>
    </source>
</evidence>
<evidence type="ECO:0000313" key="12">
    <source>
        <dbReference type="Proteomes" id="UP000178646"/>
    </source>
</evidence>
<dbReference type="InterPro" id="IPR035965">
    <property type="entry name" value="PAS-like_dom_sf"/>
</dbReference>
<dbReference type="PANTHER" id="PTHR45453">
    <property type="entry name" value="PHOSPHATE REGULON SENSOR PROTEIN PHOR"/>
    <property type="match status" value="1"/>
</dbReference>
<evidence type="ECO:0000256" key="3">
    <source>
        <dbReference type="ARBA" id="ARBA00022553"/>
    </source>
</evidence>
<dbReference type="Pfam" id="PF02518">
    <property type="entry name" value="HATPase_c"/>
    <property type="match status" value="1"/>
</dbReference>
<dbReference type="SUPFAM" id="SSF55785">
    <property type="entry name" value="PYP-like sensor domain (PAS domain)"/>
    <property type="match status" value="1"/>
</dbReference>
<dbReference type="InterPro" id="IPR050351">
    <property type="entry name" value="BphY/WalK/GraS-like"/>
</dbReference>
<dbReference type="PROSITE" id="PS50109">
    <property type="entry name" value="HIS_KIN"/>
    <property type="match status" value="1"/>
</dbReference>
<dbReference type="EC" id="2.7.13.3" evidence="2"/>
<reference evidence="11 12" key="1">
    <citation type="journal article" date="2016" name="Nat. Commun.">
        <title>Thousands of microbial genomes shed light on interconnected biogeochemical processes in an aquifer system.</title>
        <authorList>
            <person name="Anantharaman K."/>
            <person name="Brown C.T."/>
            <person name="Hug L.A."/>
            <person name="Sharon I."/>
            <person name="Castelle C.J."/>
            <person name="Probst A.J."/>
            <person name="Thomas B.C."/>
            <person name="Singh A."/>
            <person name="Wilkins M.J."/>
            <person name="Karaoz U."/>
            <person name="Brodie E.L."/>
            <person name="Williams K.H."/>
            <person name="Hubbard S.S."/>
            <person name="Banfield J.F."/>
        </authorList>
    </citation>
    <scope>NUCLEOTIDE SEQUENCE [LARGE SCALE GENOMIC DNA]</scope>
</reference>
<dbReference type="InterPro" id="IPR004358">
    <property type="entry name" value="Sig_transdc_His_kin-like_C"/>
</dbReference>
<dbReference type="InterPro" id="IPR036097">
    <property type="entry name" value="HisK_dim/P_sf"/>
</dbReference>
<dbReference type="InterPro" id="IPR003594">
    <property type="entry name" value="HATPase_dom"/>
</dbReference>
<dbReference type="CDD" id="cd00075">
    <property type="entry name" value="HATPase"/>
    <property type="match status" value="1"/>
</dbReference>
<evidence type="ECO:0000259" key="9">
    <source>
        <dbReference type="PROSITE" id="PS50109"/>
    </source>
</evidence>
<evidence type="ECO:0000256" key="8">
    <source>
        <dbReference type="SAM" id="Phobius"/>
    </source>
</evidence>
<dbReference type="EMBL" id="MHSU01000011">
    <property type="protein sequence ID" value="OHA50698.1"/>
    <property type="molecule type" value="Genomic_DNA"/>
</dbReference>
<comment type="catalytic activity">
    <reaction evidence="1">
        <text>ATP + protein L-histidine = ADP + protein N-phospho-L-histidine.</text>
        <dbReference type="EC" id="2.7.13.3"/>
    </reaction>
</comment>
<evidence type="ECO:0000256" key="2">
    <source>
        <dbReference type="ARBA" id="ARBA00012438"/>
    </source>
</evidence>
<dbReference type="InterPro" id="IPR036890">
    <property type="entry name" value="HATPase_C_sf"/>
</dbReference>
<proteinExistence type="predicted"/>
<dbReference type="SMART" id="SM00091">
    <property type="entry name" value="PAS"/>
    <property type="match status" value="1"/>
</dbReference>
<evidence type="ECO:0000256" key="7">
    <source>
        <dbReference type="ARBA" id="ARBA00023136"/>
    </source>
</evidence>
<keyword evidence="3" id="KW-0597">Phosphoprotein</keyword>
<evidence type="ECO:0000256" key="6">
    <source>
        <dbReference type="ARBA" id="ARBA00023012"/>
    </source>
</evidence>
<dbReference type="CDD" id="cd00130">
    <property type="entry name" value="PAS"/>
    <property type="match status" value="1"/>
</dbReference>
<keyword evidence="5" id="KW-0418">Kinase</keyword>
<dbReference type="SMART" id="SM00387">
    <property type="entry name" value="HATPase_c"/>
    <property type="match status" value="1"/>
</dbReference>
<evidence type="ECO:0000259" key="10">
    <source>
        <dbReference type="PROSITE" id="PS50112"/>
    </source>
</evidence>
<dbReference type="GO" id="GO:0005886">
    <property type="term" value="C:plasma membrane"/>
    <property type="evidence" value="ECO:0007669"/>
    <property type="project" value="TreeGrafter"/>
</dbReference>
<dbReference type="FunFam" id="3.30.565.10:FF:000006">
    <property type="entry name" value="Sensor histidine kinase WalK"/>
    <property type="match status" value="1"/>
</dbReference>
<dbReference type="PRINTS" id="PR00344">
    <property type="entry name" value="BCTRLSENSOR"/>
</dbReference>
<keyword evidence="7 8" id="KW-0472">Membrane</keyword>
<keyword evidence="4" id="KW-0808">Transferase</keyword>
<dbReference type="SUPFAM" id="SSF47384">
    <property type="entry name" value="Homodimeric domain of signal transducing histidine kinase"/>
    <property type="match status" value="1"/>
</dbReference>
<dbReference type="SMART" id="SM00388">
    <property type="entry name" value="HisKA"/>
    <property type="match status" value="1"/>
</dbReference>
<evidence type="ECO:0000256" key="5">
    <source>
        <dbReference type="ARBA" id="ARBA00022777"/>
    </source>
</evidence>
<keyword evidence="6" id="KW-0902">Two-component regulatory system</keyword>
<dbReference type="SUPFAM" id="SSF55874">
    <property type="entry name" value="ATPase domain of HSP90 chaperone/DNA topoisomerase II/histidine kinase"/>
    <property type="match status" value="1"/>
</dbReference>
<sequence>MANVYILLIFIPLIAAVLIVFARFSLLFLKKIDEGEEEEKLLRERQKEIVENMVEGLVAHTVDGRILMVNEAAEKFLNVQFADIKDKNIAEINNPSQLLIAVFMPMEDRKELAFSFKDSFEQELFYQIIQVPLSKKKGEILKIIRDVSRAKYLDRMKNEYITIMSHKILTPLTNIKWAAGVLSGNNLDERKKQGSVKNITDSANKLIEFTSHLLKITEIEEGLFGYKFEKVDMAELAEEAIKNYQQEASQRDIKISAGDLRKNFYFVKGDKNRINAAMTNYIDNAVKYSPDGGQIEISLQQDKYILWFNVKDNGIGVSPEMANSLFTKFFRDKRAKAVHTEGTGAGLFIVKNIIEKHGGKVGYDPVKKGGSIFYFTLPVYKEEK</sequence>
<dbReference type="AlphaFoldDB" id="A0A1G2PQV7"/>
<protein>
    <recommendedName>
        <fullName evidence="2">histidine kinase</fullName>
        <ecNumber evidence="2">2.7.13.3</ecNumber>
    </recommendedName>
</protein>
<keyword evidence="8" id="KW-1133">Transmembrane helix</keyword>